<sequence>MPALRRRTLLHALAAAATVAALPAPLRAAPPPRRVFVVLWRGPTDLDRGMRDYLARAGLPVEYIVRDAAQSRDALARIVAEIRATRPDLVYVVTTEATLGVLGPVDDPDGSDNVPPDIPVVFAAVGDPLAAGLVRSLPLSGRNATGVIHLAPVPVQYEAMLSLFTPQRIAVLYNEAESYGHGAVAQLRTLCDKSGIELVTETPLDGAGRPQTALIRPALERLAARKPDVLYLPSTSFFIPQAGAVTAAALDLGLASFSGNEPMIRQGSALAGLVASFHEVGQFAGYKIERILTGQARAEAIPVESLSRFSLLINMRVARRLAVYPPITMLRYAEVIDAP</sequence>
<dbReference type="PANTHER" id="PTHR35271">
    <property type="entry name" value="ABC TRANSPORTER, SUBSTRATE-BINDING LIPOPROTEIN-RELATED"/>
    <property type="match status" value="1"/>
</dbReference>
<comment type="caution">
    <text evidence="2">The sequence shown here is derived from an EMBL/GenBank/DDBJ whole genome shotgun (WGS) entry which is preliminary data.</text>
</comment>
<dbReference type="InterPro" id="IPR007487">
    <property type="entry name" value="ABC_transpt-TYRBP-like"/>
</dbReference>
<dbReference type="EMBL" id="JBHUIY010000014">
    <property type="protein sequence ID" value="MFD2233866.1"/>
    <property type="molecule type" value="Genomic_DNA"/>
</dbReference>
<feature type="signal peptide" evidence="1">
    <location>
        <begin position="1"/>
        <end position="28"/>
    </location>
</feature>
<dbReference type="PANTHER" id="PTHR35271:SF1">
    <property type="entry name" value="ABC TRANSPORTER, SUBSTRATE-BINDING LIPOPROTEIN"/>
    <property type="match status" value="1"/>
</dbReference>
<keyword evidence="1" id="KW-0732">Signal</keyword>
<dbReference type="InterPro" id="IPR006311">
    <property type="entry name" value="TAT_signal"/>
</dbReference>
<dbReference type="Pfam" id="PF04392">
    <property type="entry name" value="ABC_sub_bind"/>
    <property type="match status" value="1"/>
</dbReference>
<dbReference type="InterPro" id="IPR028082">
    <property type="entry name" value="Peripla_BP_I"/>
</dbReference>
<evidence type="ECO:0000256" key="1">
    <source>
        <dbReference type="SAM" id="SignalP"/>
    </source>
</evidence>
<dbReference type="CDD" id="cd06325">
    <property type="entry name" value="PBP1_ABC_unchar_transporter"/>
    <property type="match status" value="1"/>
</dbReference>
<feature type="chain" id="PRO_5045772776" evidence="1">
    <location>
        <begin position="29"/>
        <end position="339"/>
    </location>
</feature>
<accession>A0ABW5CAF6</accession>
<keyword evidence="3" id="KW-1185">Reference proteome</keyword>
<name>A0ABW5CAF6_9PROT</name>
<dbReference type="Gene3D" id="3.40.50.2300">
    <property type="match status" value="2"/>
</dbReference>
<evidence type="ECO:0000313" key="2">
    <source>
        <dbReference type="EMBL" id="MFD2233866.1"/>
    </source>
</evidence>
<dbReference type="PROSITE" id="PS51318">
    <property type="entry name" value="TAT"/>
    <property type="match status" value="1"/>
</dbReference>
<gene>
    <name evidence="2" type="ORF">ACFSNB_08615</name>
</gene>
<dbReference type="RefSeq" id="WP_377315766.1">
    <property type="nucleotide sequence ID" value="NZ_JBHUIY010000014.1"/>
</dbReference>
<proteinExistence type="predicted"/>
<evidence type="ECO:0000313" key="3">
    <source>
        <dbReference type="Proteomes" id="UP001597296"/>
    </source>
</evidence>
<reference evidence="3" key="1">
    <citation type="journal article" date="2019" name="Int. J. Syst. Evol. Microbiol.">
        <title>The Global Catalogue of Microorganisms (GCM) 10K type strain sequencing project: providing services to taxonomists for standard genome sequencing and annotation.</title>
        <authorList>
            <consortium name="The Broad Institute Genomics Platform"/>
            <consortium name="The Broad Institute Genome Sequencing Center for Infectious Disease"/>
            <person name="Wu L."/>
            <person name="Ma J."/>
        </authorList>
    </citation>
    <scope>NUCLEOTIDE SEQUENCE [LARGE SCALE GENOMIC DNA]</scope>
    <source>
        <strain evidence="3">KCTC 15012</strain>
    </source>
</reference>
<organism evidence="2 3">
    <name type="scientific">Phaeospirillum tilakii</name>
    <dbReference type="NCBI Taxonomy" id="741673"/>
    <lineage>
        <taxon>Bacteria</taxon>
        <taxon>Pseudomonadati</taxon>
        <taxon>Pseudomonadota</taxon>
        <taxon>Alphaproteobacteria</taxon>
        <taxon>Rhodospirillales</taxon>
        <taxon>Rhodospirillaceae</taxon>
        <taxon>Phaeospirillum</taxon>
    </lineage>
</organism>
<protein>
    <submittedName>
        <fullName evidence="2">ABC transporter substrate-binding protein</fullName>
    </submittedName>
</protein>
<dbReference type="Proteomes" id="UP001597296">
    <property type="component" value="Unassembled WGS sequence"/>
</dbReference>
<dbReference type="SUPFAM" id="SSF53822">
    <property type="entry name" value="Periplasmic binding protein-like I"/>
    <property type="match status" value="1"/>
</dbReference>